<dbReference type="HAMAP" id="MF_00332">
    <property type="entry name" value="DnaK"/>
    <property type="match status" value="1"/>
</dbReference>
<dbReference type="InterPro" id="IPR029047">
    <property type="entry name" value="HSP70_peptide-bd_sf"/>
</dbReference>
<dbReference type="PROSITE" id="PS00297">
    <property type="entry name" value="HSP70_1"/>
    <property type="match status" value="1"/>
</dbReference>
<keyword evidence="3" id="KW-0143">Chaperone</keyword>
<dbReference type="PANTHER" id="PTHR19375">
    <property type="entry name" value="HEAT SHOCK PROTEIN 70KDA"/>
    <property type="match status" value="1"/>
</dbReference>
<evidence type="ECO:0000256" key="2">
    <source>
        <dbReference type="ARBA" id="ARBA00022840"/>
    </source>
</evidence>
<comment type="subcellular location">
    <subcellularLocation>
        <location evidence="3">Plastid</location>
        <location evidence="3">Chloroplast</location>
    </subcellularLocation>
</comment>
<accession>A0A650D0Z5</accession>
<dbReference type="GO" id="GO:0009507">
    <property type="term" value="C:chloroplast"/>
    <property type="evidence" value="ECO:0007669"/>
    <property type="project" value="UniProtKB-SubCell"/>
</dbReference>
<dbReference type="GO" id="GO:0140662">
    <property type="term" value="F:ATP-dependent protein folding chaperone"/>
    <property type="evidence" value="ECO:0007669"/>
    <property type="project" value="InterPro"/>
</dbReference>
<protein>
    <recommendedName>
        <fullName evidence="3">Chaperone protein DnaK</fullName>
    </recommendedName>
    <alternativeName>
        <fullName evidence="3">HSP70</fullName>
    </alternativeName>
    <alternativeName>
        <fullName evidence="3">Heat shock 70 kDa protein</fullName>
    </alternativeName>
    <alternativeName>
        <fullName evidence="3">Heat shock protein 70</fullName>
    </alternativeName>
</protein>
<dbReference type="NCBIfam" id="NF003520">
    <property type="entry name" value="PRK05183.1"/>
    <property type="match status" value="1"/>
</dbReference>
<dbReference type="Gene3D" id="2.60.34.10">
    <property type="entry name" value="Substrate Binding Domain Of DNAk, Chain A, domain 1"/>
    <property type="match status" value="1"/>
</dbReference>
<reference evidence="7" key="2">
    <citation type="journal article" date="2021" name="Front. Plant Sci.">
        <title>Chloroplast Genomes for Five Skeletonema Species: Comparative and Phylogenetic Analysis.</title>
        <authorList>
            <person name="Liu S."/>
            <person name="Xu Q."/>
            <person name="Liu K."/>
            <person name="Zhao Y."/>
            <person name="Chen N."/>
        </authorList>
    </citation>
    <scope>NUCLEOTIDE SEQUENCE</scope>
    <source>
        <strain evidence="7">CNS00342</strain>
    </source>
</reference>
<dbReference type="AlphaFoldDB" id="A0A650D0Z5"/>
<dbReference type="Pfam" id="PF00012">
    <property type="entry name" value="HSP70"/>
    <property type="match status" value="1"/>
</dbReference>
<sequence length="598" mass="65065">MNKVVGIDLGTTNSVVAAIEGGQPTVITNAEGFRTTPSIVAYTKKEELLVGQLAKRQSVVNAENTFFSVKRFIGCKADEVSEESKELPYKVIKDDNGNIKIKCSSLNKDFSPEEISAQVIRKLITDAKEYLGQDVTKAVITVPAYFNDSQRQATVDAGKIAGIEVLRIINEPTAASLAYGLDKKQNETILVFDLGGGTFDVSVLEVGDGIFEVLSTAGDTNLGGDDFDKALVRWLVQDFEAKEGTNLTKDIQALQRLTEAAEKAKMELSNVEKTTINLPFITADKNGPKHIQQDLTREKFETLCKDLIDRCRIPVEKALKDAKLDKSGINEVVLVGGSTRIPAIQELVQTLTGKKPNKSVNPDEVVAIGAAIQAGILAGEITDILLLDVTPLSLGVETVGGIMTKLISRNTTIPVKKSELFSTAADNQTNVEIHVLQGEREVVSGNKSLGNFKLEGIPEAPKGQPQIEVTFDINVDGLLSVTAKENESGKEQSVTIQGSSNLSENDIDAMLEEAEKYASIDQEQKQKSEMVVASMAFCDEIEKKLNADELTNCTDEEKEEITSTIKTLRETVSDKDTSYESMKESLEQLQKLVEGKLV</sequence>
<dbReference type="InterPro" id="IPR012725">
    <property type="entry name" value="Chaperone_DnaK"/>
</dbReference>
<keyword evidence="1 3" id="KW-0547">Nucleotide-binding</keyword>
<geneLocation type="chloroplast" evidence="6"/>
<evidence type="ECO:0000313" key="7">
    <source>
        <dbReference type="EMBL" id="UAM91906.1"/>
    </source>
</evidence>
<dbReference type="GO" id="GO:0051082">
    <property type="term" value="F:unfolded protein binding"/>
    <property type="evidence" value="ECO:0007669"/>
    <property type="project" value="InterPro"/>
</dbReference>
<dbReference type="CDD" id="cd10234">
    <property type="entry name" value="ASKHA_NBD_HSP70_DnaK-like"/>
    <property type="match status" value="1"/>
</dbReference>
<dbReference type="PROSITE" id="PS01036">
    <property type="entry name" value="HSP70_3"/>
    <property type="match status" value="1"/>
</dbReference>
<dbReference type="NCBIfam" id="NF001413">
    <property type="entry name" value="PRK00290.1"/>
    <property type="match status" value="1"/>
</dbReference>
<dbReference type="InterPro" id="IPR043129">
    <property type="entry name" value="ATPase_NBD"/>
</dbReference>
<gene>
    <name evidence="3 6" type="primary">dnaK</name>
</gene>
<reference evidence="6" key="1">
    <citation type="journal article" date="2019" name="Mitochondrial DNA Part B Resour">
        <title>Complete chloroplast genome of the diatom Skeletonema pseudocostatum from the Western Mediterranean coast of Algeria.</title>
        <authorList>
            <person name="Hamedi C."/>
            <person name="Gastineau R."/>
            <person name="Lemieux C."/>
            <person name="Turmel M."/>
            <person name="Witkowski A."/>
            <person name="Baba Hamed M.B."/>
        </authorList>
    </citation>
    <scope>NUCLEOTIDE SEQUENCE</scope>
</reference>
<evidence type="ECO:0000256" key="1">
    <source>
        <dbReference type="ARBA" id="ARBA00022741"/>
    </source>
</evidence>
<evidence type="ECO:0000256" key="4">
    <source>
        <dbReference type="RuleBase" id="RU003322"/>
    </source>
</evidence>
<feature type="coiled-coil region" evidence="5">
    <location>
        <begin position="247"/>
        <end position="274"/>
    </location>
</feature>
<dbReference type="InterPro" id="IPR018181">
    <property type="entry name" value="Heat_shock_70_CS"/>
</dbReference>
<dbReference type="FunFam" id="2.60.34.10:FF:000014">
    <property type="entry name" value="Chaperone protein DnaK HSP70"/>
    <property type="match status" value="1"/>
</dbReference>
<keyword evidence="6" id="KW-0934">Plastid</keyword>
<dbReference type="PROSITE" id="PS00329">
    <property type="entry name" value="HSP70_2"/>
    <property type="match status" value="1"/>
</dbReference>
<dbReference type="GeneID" id="68638509"/>
<dbReference type="NCBIfam" id="TIGR02350">
    <property type="entry name" value="prok_dnaK"/>
    <property type="match status" value="1"/>
</dbReference>
<evidence type="ECO:0000256" key="5">
    <source>
        <dbReference type="SAM" id="Coils"/>
    </source>
</evidence>
<dbReference type="RefSeq" id="YP_010201268.1">
    <property type="nucleotide sequence ID" value="NC_058704.1"/>
</dbReference>
<name>A0A650D0Z5_9STRA</name>
<dbReference type="Gene3D" id="3.90.640.10">
    <property type="entry name" value="Actin, Chain A, domain 4"/>
    <property type="match status" value="1"/>
</dbReference>
<dbReference type="SUPFAM" id="SSF53067">
    <property type="entry name" value="Actin-like ATPase domain"/>
    <property type="match status" value="2"/>
</dbReference>
<dbReference type="FunFam" id="3.30.420.40:FF:000004">
    <property type="entry name" value="Molecular chaperone DnaK"/>
    <property type="match status" value="1"/>
</dbReference>
<dbReference type="InterPro" id="IPR013126">
    <property type="entry name" value="Hsp_70_fam"/>
</dbReference>
<keyword evidence="6" id="KW-0150">Chloroplast</keyword>
<comment type="function">
    <text evidence="3">Acts as a chaperone.</text>
</comment>
<proteinExistence type="inferred from homology"/>
<evidence type="ECO:0000313" key="6">
    <source>
        <dbReference type="EMBL" id="QGR23582.1"/>
    </source>
</evidence>
<dbReference type="Gene3D" id="3.30.420.40">
    <property type="match status" value="2"/>
</dbReference>
<dbReference type="EMBL" id="MK372941">
    <property type="protein sequence ID" value="QGR23582.1"/>
    <property type="molecule type" value="Genomic_DNA"/>
</dbReference>
<keyword evidence="5" id="KW-0175">Coiled coil</keyword>
<dbReference type="EMBL" id="MW679510">
    <property type="protein sequence ID" value="UAM91906.1"/>
    <property type="molecule type" value="Genomic_DNA"/>
</dbReference>
<comment type="similarity">
    <text evidence="3 4">Belongs to the heat shock protein 70 family.</text>
</comment>
<evidence type="ECO:0000256" key="3">
    <source>
        <dbReference type="HAMAP-Rule" id="MF_00332"/>
    </source>
</evidence>
<organism evidence="6">
    <name type="scientific">Skeletonema pseudocostatum</name>
    <dbReference type="NCBI Taxonomy" id="41457"/>
    <lineage>
        <taxon>Eukaryota</taxon>
        <taxon>Sar</taxon>
        <taxon>Stramenopiles</taxon>
        <taxon>Ochrophyta</taxon>
        <taxon>Bacillariophyta</taxon>
        <taxon>Coscinodiscophyceae</taxon>
        <taxon>Thalassiosirophycidae</taxon>
        <taxon>Thalassiosirales</taxon>
        <taxon>Skeletonemataceae</taxon>
        <taxon>Skeletonema</taxon>
    </lineage>
</organism>
<dbReference type="SUPFAM" id="SSF100920">
    <property type="entry name" value="Heat shock protein 70kD (HSP70), peptide-binding domain"/>
    <property type="match status" value="1"/>
</dbReference>
<dbReference type="PRINTS" id="PR00301">
    <property type="entry name" value="HEATSHOCK70"/>
</dbReference>
<keyword evidence="2 3" id="KW-0067">ATP-binding</keyword>
<dbReference type="GO" id="GO:0005524">
    <property type="term" value="F:ATP binding"/>
    <property type="evidence" value="ECO:0007669"/>
    <property type="project" value="UniProtKB-UniRule"/>
</dbReference>
<dbReference type="FunFam" id="3.90.640.10:FF:000003">
    <property type="entry name" value="Molecular chaperone DnaK"/>
    <property type="match status" value="1"/>
</dbReference>